<organism evidence="1 2">
    <name type="scientific">Setaria italica</name>
    <name type="common">Foxtail millet</name>
    <name type="synonym">Panicum italicum</name>
    <dbReference type="NCBI Taxonomy" id="4555"/>
    <lineage>
        <taxon>Eukaryota</taxon>
        <taxon>Viridiplantae</taxon>
        <taxon>Streptophyta</taxon>
        <taxon>Embryophyta</taxon>
        <taxon>Tracheophyta</taxon>
        <taxon>Spermatophyta</taxon>
        <taxon>Magnoliopsida</taxon>
        <taxon>Liliopsida</taxon>
        <taxon>Poales</taxon>
        <taxon>Poaceae</taxon>
        <taxon>PACMAD clade</taxon>
        <taxon>Panicoideae</taxon>
        <taxon>Panicodae</taxon>
        <taxon>Paniceae</taxon>
        <taxon>Cenchrinae</taxon>
        <taxon>Setaria</taxon>
    </lineage>
</organism>
<dbReference type="Proteomes" id="UP000004995">
    <property type="component" value="Unassembled WGS sequence"/>
</dbReference>
<dbReference type="HOGENOM" id="CLU_2798805_0_0_1"/>
<protein>
    <submittedName>
        <fullName evidence="1">Uncharacterized protein</fullName>
    </submittedName>
</protein>
<dbReference type="EnsemblPlants" id="KQK94509">
    <property type="protein sequence ID" value="KQK94509"/>
    <property type="gene ID" value="SETIT_028511mg"/>
</dbReference>
<dbReference type="EMBL" id="AGNK02004906">
    <property type="status" value="NOT_ANNOTATED_CDS"/>
    <property type="molecule type" value="Genomic_DNA"/>
</dbReference>
<dbReference type="AlphaFoldDB" id="K3ZPI1"/>
<reference evidence="1" key="2">
    <citation type="submission" date="2018-08" db="UniProtKB">
        <authorList>
            <consortium name="EnsemblPlants"/>
        </authorList>
    </citation>
    <scope>IDENTIFICATION</scope>
    <source>
        <strain evidence="1">Yugu1</strain>
    </source>
</reference>
<keyword evidence="2" id="KW-1185">Reference proteome</keyword>
<evidence type="ECO:0000313" key="2">
    <source>
        <dbReference type="Proteomes" id="UP000004995"/>
    </source>
</evidence>
<name>K3ZPI1_SETIT</name>
<dbReference type="Gramene" id="KQK94509">
    <property type="protein sequence ID" value="KQK94509"/>
    <property type="gene ID" value="SETIT_028511mg"/>
</dbReference>
<reference evidence="2" key="1">
    <citation type="journal article" date="2012" name="Nat. Biotechnol.">
        <title>Reference genome sequence of the model plant Setaria.</title>
        <authorList>
            <person name="Bennetzen J.L."/>
            <person name="Schmutz J."/>
            <person name="Wang H."/>
            <person name="Percifield R."/>
            <person name="Hawkins J."/>
            <person name="Pontaroli A.C."/>
            <person name="Estep M."/>
            <person name="Feng L."/>
            <person name="Vaughn J.N."/>
            <person name="Grimwood J."/>
            <person name="Jenkins J."/>
            <person name="Barry K."/>
            <person name="Lindquist E."/>
            <person name="Hellsten U."/>
            <person name="Deshpande S."/>
            <person name="Wang X."/>
            <person name="Wu X."/>
            <person name="Mitros T."/>
            <person name="Triplett J."/>
            <person name="Yang X."/>
            <person name="Ye C.Y."/>
            <person name="Mauro-Herrera M."/>
            <person name="Wang L."/>
            <person name="Li P."/>
            <person name="Sharma M."/>
            <person name="Sharma R."/>
            <person name="Ronald P.C."/>
            <person name="Panaud O."/>
            <person name="Kellogg E.A."/>
            <person name="Brutnell T.P."/>
            <person name="Doust A.N."/>
            <person name="Tuskan G.A."/>
            <person name="Rokhsar D."/>
            <person name="Devos K.M."/>
        </authorList>
    </citation>
    <scope>NUCLEOTIDE SEQUENCE [LARGE SCALE GENOMIC DNA]</scope>
    <source>
        <strain evidence="2">cv. Yugu1</strain>
    </source>
</reference>
<proteinExistence type="predicted"/>
<sequence>MMGREHLHNLAHLTTEVDGEQSVKVRVTGLADPHQESLRLSLQLANELGLPAPQLQIQFVWWLLEPLM</sequence>
<evidence type="ECO:0000313" key="1">
    <source>
        <dbReference type="EnsemblPlants" id="KQK94509"/>
    </source>
</evidence>
<dbReference type="STRING" id="4555.K3ZPI1"/>
<accession>K3ZPI1</accession>
<dbReference type="InParanoid" id="K3ZPI1"/>